<dbReference type="Pfam" id="PF00400">
    <property type="entry name" value="WD40"/>
    <property type="match status" value="4"/>
</dbReference>
<dbReference type="NCBIfam" id="TIGR01031">
    <property type="entry name" value="rpmF_bact"/>
    <property type="match status" value="1"/>
</dbReference>
<organism evidence="7 8">
    <name type="scientific">Penicillium brasilianum</name>
    <dbReference type="NCBI Taxonomy" id="104259"/>
    <lineage>
        <taxon>Eukaryota</taxon>
        <taxon>Fungi</taxon>
        <taxon>Dikarya</taxon>
        <taxon>Ascomycota</taxon>
        <taxon>Pezizomycotina</taxon>
        <taxon>Eurotiomycetes</taxon>
        <taxon>Eurotiomycetidae</taxon>
        <taxon>Eurotiales</taxon>
        <taxon>Aspergillaceae</taxon>
        <taxon>Penicillium</taxon>
    </lineage>
</organism>
<dbReference type="InterPro" id="IPR011332">
    <property type="entry name" value="Ribosomal_zn-bd"/>
</dbReference>
<sequence length="494" mass="53166">MALSLPLRRALPQLPPLGFLSTAAFSLPISITIPPLLADLWESVLRAVPKKKTSHMKKRHRQMAGKALKDVQNLNKCPGCGQVKRAHVLCPHCVKGTTAIPFPSFQRYQAVLEVGASRMSCDRTLKKRAPSHIFIKRPHPLCSPEARRRNHSFAEVAGSQRHNRTRRLHFGSGTTLLQVETALSMSRQYLAWGSADNAHPVDIFSLAVTEKQVLSVSGSPSIKVHSTTDTEFPLVQSIDAAHPLGCHHIVTDASGSRAVSAGFDGNIKVWSCVEGYWSADTATTGFVKDVHPWAIALSGDGQYLAGVSESGRVGVWDLSGEGAQIRDHETKGSFGTCIDLSADGRFIASGHQNGAVYIFLTDTGRMPFSLSGLVKPVRAVAFSPGGKILAAAGDSKVIVLYDTSSGEQIANLSGHAAWVLSLSWSSSGEYLLSSSFDGKVKVWSIDTKMCVATQSETEKAVWSVKWLPKTARSESFATGGANRSVAFYREATGG</sequence>
<keyword evidence="3" id="KW-0677">Repeat</keyword>
<accession>A0A1S9RKZ3</accession>
<dbReference type="GO" id="GO:0015934">
    <property type="term" value="C:large ribosomal subunit"/>
    <property type="evidence" value="ECO:0007669"/>
    <property type="project" value="InterPro"/>
</dbReference>
<proteinExistence type="inferred from homology"/>
<evidence type="ECO:0000256" key="5">
    <source>
        <dbReference type="ARBA" id="ARBA00023274"/>
    </source>
</evidence>
<protein>
    <submittedName>
        <fullName evidence="7">WD domain protein</fullName>
    </submittedName>
</protein>
<keyword evidence="4" id="KW-0689">Ribosomal protein</keyword>
<dbReference type="PANTHER" id="PTHR44090">
    <property type="entry name" value="WD REPEAT-CONTAINING PROTEIN 61"/>
    <property type="match status" value="1"/>
</dbReference>
<dbReference type="SUPFAM" id="SSF57829">
    <property type="entry name" value="Zn-binding ribosomal proteins"/>
    <property type="match status" value="1"/>
</dbReference>
<keyword evidence="5" id="KW-0687">Ribonucleoprotein</keyword>
<dbReference type="SMART" id="SM00320">
    <property type="entry name" value="WD40"/>
    <property type="match status" value="6"/>
</dbReference>
<dbReference type="PROSITE" id="PS50082">
    <property type="entry name" value="WD_REPEATS_2"/>
    <property type="match status" value="2"/>
</dbReference>
<dbReference type="Gene3D" id="2.130.10.10">
    <property type="entry name" value="YVTN repeat-like/Quinoprotein amine dehydrogenase"/>
    <property type="match status" value="1"/>
</dbReference>
<dbReference type="EMBL" id="LJBN01000148">
    <property type="protein sequence ID" value="OOQ86184.1"/>
    <property type="molecule type" value="Genomic_DNA"/>
</dbReference>
<dbReference type="GO" id="GO:0005634">
    <property type="term" value="C:nucleus"/>
    <property type="evidence" value="ECO:0007669"/>
    <property type="project" value="TreeGrafter"/>
</dbReference>
<evidence type="ECO:0000256" key="2">
    <source>
        <dbReference type="ARBA" id="ARBA00022574"/>
    </source>
</evidence>
<dbReference type="GO" id="GO:0006412">
    <property type="term" value="P:translation"/>
    <property type="evidence" value="ECO:0007669"/>
    <property type="project" value="InterPro"/>
</dbReference>
<dbReference type="HAMAP" id="MF_00340">
    <property type="entry name" value="Ribosomal_bL32"/>
    <property type="match status" value="1"/>
</dbReference>
<dbReference type="SUPFAM" id="SSF50978">
    <property type="entry name" value="WD40 repeat-like"/>
    <property type="match status" value="1"/>
</dbReference>
<feature type="repeat" description="WD" evidence="6">
    <location>
        <begin position="370"/>
        <end position="411"/>
    </location>
</feature>
<feature type="repeat" description="WD" evidence="6">
    <location>
        <begin position="412"/>
        <end position="453"/>
    </location>
</feature>
<dbReference type="PROSITE" id="PS50294">
    <property type="entry name" value="WD_REPEATS_REGION"/>
    <property type="match status" value="1"/>
</dbReference>
<reference evidence="8" key="1">
    <citation type="submission" date="2015-09" db="EMBL/GenBank/DDBJ databases">
        <authorList>
            <person name="Fill T.P."/>
            <person name="Baretta J.F."/>
            <person name="de Almeida L.G."/>
            <person name="Rocha M."/>
            <person name="de Souza D.H."/>
            <person name="Malavazi I."/>
            <person name="Cerdeira L.T."/>
            <person name="Hong H."/>
            <person name="Samborskyy M."/>
            <person name="de Vasconcelos A.T."/>
            <person name="Leadlay P."/>
            <person name="Rodrigues-Filho E."/>
        </authorList>
    </citation>
    <scope>NUCLEOTIDE SEQUENCE [LARGE SCALE GENOMIC DNA]</scope>
    <source>
        <strain evidence="8">LaBioMMi 136</strain>
    </source>
</reference>
<dbReference type="GO" id="GO:0003735">
    <property type="term" value="F:structural constituent of ribosome"/>
    <property type="evidence" value="ECO:0007669"/>
    <property type="project" value="InterPro"/>
</dbReference>
<evidence type="ECO:0000256" key="1">
    <source>
        <dbReference type="ARBA" id="ARBA00008560"/>
    </source>
</evidence>
<dbReference type="InterPro" id="IPR015943">
    <property type="entry name" value="WD40/YVTN_repeat-like_dom_sf"/>
</dbReference>
<name>A0A1S9RKZ3_PENBI</name>
<evidence type="ECO:0000313" key="8">
    <source>
        <dbReference type="Proteomes" id="UP000190744"/>
    </source>
</evidence>
<dbReference type="InterPro" id="IPR001680">
    <property type="entry name" value="WD40_rpt"/>
</dbReference>
<dbReference type="PANTHER" id="PTHR44090:SF1">
    <property type="entry name" value="SUPERKILLER COMPLEX PROTEIN 8"/>
    <property type="match status" value="1"/>
</dbReference>
<keyword evidence="2 6" id="KW-0853">WD repeat</keyword>
<gene>
    <name evidence="7" type="ORF">PEBR_22322</name>
</gene>
<evidence type="ECO:0000256" key="3">
    <source>
        <dbReference type="ARBA" id="ARBA00022737"/>
    </source>
</evidence>
<dbReference type="InterPro" id="IPR036322">
    <property type="entry name" value="WD40_repeat_dom_sf"/>
</dbReference>
<evidence type="ECO:0000256" key="4">
    <source>
        <dbReference type="ARBA" id="ARBA00022980"/>
    </source>
</evidence>
<dbReference type="InterPro" id="IPR002677">
    <property type="entry name" value="Ribosomal_bL32"/>
</dbReference>
<dbReference type="Pfam" id="PF01783">
    <property type="entry name" value="Ribosomal_L32p"/>
    <property type="match status" value="1"/>
</dbReference>
<dbReference type="AlphaFoldDB" id="A0A1S9RKZ3"/>
<evidence type="ECO:0000313" key="7">
    <source>
        <dbReference type="EMBL" id="OOQ86184.1"/>
    </source>
</evidence>
<comment type="similarity">
    <text evidence="1">Belongs to the bacterial ribosomal protein bL32 family.</text>
</comment>
<comment type="caution">
    <text evidence="7">The sequence shown here is derived from an EMBL/GenBank/DDBJ whole genome shotgun (WGS) entry which is preliminary data.</text>
</comment>
<dbReference type="Proteomes" id="UP000190744">
    <property type="component" value="Unassembled WGS sequence"/>
</dbReference>
<evidence type="ECO:0000256" key="6">
    <source>
        <dbReference type="PROSITE-ProRule" id="PRU00221"/>
    </source>
</evidence>
<dbReference type="InterPro" id="IPR051510">
    <property type="entry name" value="SKI8"/>
</dbReference>